<dbReference type="PIRSF" id="PIRSF006603">
    <property type="entry name" value="DinF"/>
    <property type="match status" value="1"/>
</dbReference>
<accession>A0A934SKB6</accession>
<comment type="subcellular location">
    <subcellularLocation>
        <location evidence="1">Cell inner membrane</location>
        <topology evidence="1">Multi-pass membrane protein</topology>
    </subcellularLocation>
</comment>
<dbReference type="PANTHER" id="PTHR42925:SF2">
    <property type="entry name" value="NA+ DRIVEN MULTIDRUG EFFLUX PUMP"/>
    <property type="match status" value="1"/>
</dbReference>
<keyword evidence="4 7" id="KW-0812">Transmembrane</keyword>
<dbReference type="RefSeq" id="WP_200685415.1">
    <property type="nucleotide sequence ID" value="NZ_JAEPRQ010000002.1"/>
</dbReference>
<organism evidence="8 9">
    <name type="scientific">Paracoccus caeni</name>
    <dbReference type="NCBI Taxonomy" id="657651"/>
    <lineage>
        <taxon>Bacteria</taxon>
        <taxon>Pseudomonadati</taxon>
        <taxon>Pseudomonadota</taxon>
        <taxon>Alphaproteobacteria</taxon>
        <taxon>Rhodobacterales</taxon>
        <taxon>Paracoccaceae</taxon>
        <taxon>Paracoccus</taxon>
    </lineage>
</organism>
<feature type="transmembrane region" description="Helical" evidence="7">
    <location>
        <begin position="54"/>
        <end position="74"/>
    </location>
</feature>
<feature type="transmembrane region" description="Helical" evidence="7">
    <location>
        <begin position="12"/>
        <end position="34"/>
    </location>
</feature>
<feature type="transmembrane region" description="Helical" evidence="7">
    <location>
        <begin position="388"/>
        <end position="407"/>
    </location>
</feature>
<dbReference type="PANTHER" id="PTHR42925">
    <property type="entry name" value="MULTIDRUG AND TOXIN EFFLUX PROTEIN MATE FAMILY"/>
    <property type="match status" value="1"/>
</dbReference>
<evidence type="ECO:0000313" key="8">
    <source>
        <dbReference type="EMBL" id="MBK4215968.1"/>
    </source>
</evidence>
<evidence type="ECO:0000256" key="4">
    <source>
        <dbReference type="ARBA" id="ARBA00022692"/>
    </source>
</evidence>
<dbReference type="AlphaFoldDB" id="A0A934SKB6"/>
<dbReference type="GO" id="GO:0005886">
    <property type="term" value="C:plasma membrane"/>
    <property type="evidence" value="ECO:0007669"/>
    <property type="project" value="UniProtKB-SubCell"/>
</dbReference>
<evidence type="ECO:0000256" key="1">
    <source>
        <dbReference type="ARBA" id="ARBA00004429"/>
    </source>
</evidence>
<dbReference type="Proteomes" id="UP000640485">
    <property type="component" value="Unassembled WGS sequence"/>
</dbReference>
<dbReference type="EMBL" id="JAEPRQ010000002">
    <property type="protein sequence ID" value="MBK4215968.1"/>
    <property type="molecule type" value="Genomic_DNA"/>
</dbReference>
<evidence type="ECO:0000256" key="6">
    <source>
        <dbReference type="ARBA" id="ARBA00023136"/>
    </source>
</evidence>
<evidence type="ECO:0000256" key="3">
    <source>
        <dbReference type="ARBA" id="ARBA00022475"/>
    </source>
</evidence>
<keyword evidence="3" id="KW-1003">Cell membrane</keyword>
<feature type="transmembrane region" description="Helical" evidence="7">
    <location>
        <begin position="196"/>
        <end position="218"/>
    </location>
</feature>
<evidence type="ECO:0000256" key="5">
    <source>
        <dbReference type="ARBA" id="ARBA00022989"/>
    </source>
</evidence>
<feature type="transmembrane region" description="Helical" evidence="7">
    <location>
        <begin position="230"/>
        <end position="250"/>
    </location>
</feature>
<dbReference type="InterPro" id="IPR002528">
    <property type="entry name" value="MATE_fam"/>
</dbReference>
<sequence>MTALPGKSLFQLSYPLFLQSLVMFGVMIIDMMIWSAHSPQTAAALSVAGQVLRIAVELSTVIGIGAVVTIARQLGRGEVDAARQTASIACTANALIGVALGVMLAVAGPLVLSLMDLTEGLRADAVAYLHLAGAAMAFLCFGNAAVACLRGFGHSRTVMVLGVAGAVFYLALEWLLVLGPGLLPALGATGAGLANLALRIGVAGVLALVVMRLLGASLDPRRLAGQGREVIRLAGIALPSVSDFIAYGFYQMILLGVIATQGEVPVLARAYVMIAMAFLTLVIMAIVQGSEVLIGYRMGRGETRDAWHQAWRAAAIASVLSAGCAAVIWLASGPFIGLFSADPAVHDLSRRLLWLTIFLQPCFAVNMVLFHALRAVEDVRRPVMVSQALTWGLGLPLAWLLCIKAGLGIEGVWYAFIAEELAKSVAMAWRWNGRGRQVAMGEASG</sequence>
<feature type="transmembrane region" description="Helical" evidence="7">
    <location>
        <begin position="158"/>
        <end position="176"/>
    </location>
</feature>
<name>A0A934SKB6_9RHOB</name>
<keyword evidence="9" id="KW-1185">Reference proteome</keyword>
<evidence type="ECO:0008006" key="10">
    <source>
        <dbReference type="Google" id="ProtNLM"/>
    </source>
</evidence>
<dbReference type="GO" id="GO:0015297">
    <property type="term" value="F:antiporter activity"/>
    <property type="evidence" value="ECO:0007669"/>
    <property type="project" value="InterPro"/>
</dbReference>
<proteinExistence type="predicted"/>
<feature type="transmembrane region" description="Helical" evidence="7">
    <location>
        <begin position="127"/>
        <end position="146"/>
    </location>
</feature>
<feature type="transmembrane region" description="Helical" evidence="7">
    <location>
        <begin position="310"/>
        <end position="332"/>
    </location>
</feature>
<dbReference type="GO" id="GO:0042910">
    <property type="term" value="F:xenobiotic transmembrane transporter activity"/>
    <property type="evidence" value="ECO:0007669"/>
    <property type="project" value="InterPro"/>
</dbReference>
<feature type="transmembrane region" description="Helical" evidence="7">
    <location>
        <begin position="270"/>
        <end position="289"/>
    </location>
</feature>
<dbReference type="InterPro" id="IPR048279">
    <property type="entry name" value="MdtK-like"/>
</dbReference>
<keyword evidence="2" id="KW-0813">Transport</keyword>
<gene>
    <name evidence="8" type="ORF">JJJ17_08535</name>
</gene>
<comment type="caution">
    <text evidence="8">The sequence shown here is derived from an EMBL/GenBank/DDBJ whole genome shotgun (WGS) entry which is preliminary data.</text>
</comment>
<keyword evidence="6 7" id="KW-0472">Membrane</keyword>
<evidence type="ECO:0000256" key="2">
    <source>
        <dbReference type="ARBA" id="ARBA00022448"/>
    </source>
</evidence>
<feature type="transmembrane region" description="Helical" evidence="7">
    <location>
        <begin position="86"/>
        <end position="107"/>
    </location>
</feature>
<evidence type="ECO:0000256" key="7">
    <source>
        <dbReference type="SAM" id="Phobius"/>
    </source>
</evidence>
<reference evidence="8" key="1">
    <citation type="submission" date="2021-01" db="EMBL/GenBank/DDBJ databases">
        <title>Paracoccus amoyensis sp. nov., isolated from the surface seawater along the coast of Xiamen Island, China.</title>
        <authorList>
            <person name="Lyu L."/>
        </authorList>
    </citation>
    <scope>NUCLEOTIDE SEQUENCE</scope>
    <source>
        <strain evidence="8">MJ17</strain>
    </source>
</reference>
<keyword evidence="5 7" id="KW-1133">Transmembrane helix</keyword>
<dbReference type="Pfam" id="PF01554">
    <property type="entry name" value="MatE"/>
    <property type="match status" value="2"/>
</dbReference>
<feature type="transmembrane region" description="Helical" evidence="7">
    <location>
        <begin position="352"/>
        <end position="376"/>
    </location>
</feature>
<protein>
    <recommendedName>
        <fullName evidence="10">Multidrug resistance protein NorM</fullName>
    </recommendedName>
</protein>
<dbReference type="InterPro" id="IPR047135">
    <property type="entry name" value="YsiQ"/>
</dbReference>
<evidence type="ECO:0000313" key="9">
    <source>
        <dbReference type="Proteomes" id="UP000640485"/>
    </source>
</evidence>